<dbReference type="OrthoDB" id="8890377at2"/>
<dbReference type="PANTHER" id="PTHR42928:SF5">
    <property type="entry name" value="BLR1237 PROTEIN"/>
    <property type="match status" value="1"/>
</dbReference>
<keyword evidence="3" id="KW-0675">Receptor</keyword>
<dbReference type="InterPro" id="IPR042100">
    <property type="entry name" value="Bug_dom1"/>
</dbReference>
<evidence type="ECO:0000256" key="2">
    <source>
        <dbReference type="SAM" id="SignalP"/>
    </source>
</evidence>
<proteinExistence type="inferred from homology"/>
<dbReference type="Pfam" id="PF03401">
    <property type="entry name" value="TctC"/>
    <property type="match status" value="1"/>
</dbReference>
<dbReference type="PANTHER" id="PTHR42928">
    <property type="entry name" value="TRICARBOXYLATE-BINDING PROTEIN"/>
    <property type="match status" value="1"/>
</dbReference>
<dbReference type="Gene3D" id="3.40.190.10">
    <property type="entry name" value="Periplasmic binding protein-like II"/>
    <property type="match status" value="1"/>
</dbReference>
<gene>
    <name evidence="3" type="ORF">DES41_10717</name>
</gene>
<dbReference type="EMBL" id="QPJK01000007">
    <property type="protein sequence ID" value="RCW68496.1"/>
    <property type="molecule type" value="Genomic_DNA"/>
</dbReference>
<dbReference type="RefSeq" id="WP_147282937.1">
    <property type="nucleotide sequence ID" value="NZ_QPJK01000007.1"/>
</dbReference>
<evidence type="ECO:0000313" key="4">
    <source>
        <dbReference type="Proteomes" id="UP000252884"/>
    </source>
</evidence>
<dbReference type="Gene3D" id="3.40.190.150">
    <property type="entry name" value="Bordetella uptake gene, domain 1"/>
    <property type="match status" value="1"/>
</dbReference>
<organism evidence="3 4">
    <name type="scientific">Pseudorhodoferax soli</name>
    <dbReference type="NCBI Taxonomy" id="545864"/>
    <lineage>
        <taxon>Bacteria</taxon>
        <taxon>Pseudomonadati</taxon>
        <taxon>Pseudomonadota</taxon>
        <taxon>Betaproteobacteria</taxon>
        <taxon>Burkholderiales</taxon>
        <taxon>Comamonadaceae</taxon>
    </lineage>
</organism>
<reference evidence="3 4" key="1">
    <citation type="submission" date="2018-07" db="EMBL/GenBank/DDBJ databases">
        <title>Genomic Encyclopedia of Type Strains, Phase IV (KMG-IV): sequencing the most valuable type-strain genomes for metagenomic binning, comparative biology and taxonomic classification.</title>
        <authorList>
            <person name="Goeker M."/>
        </authorList>
    </citation>
    <scope>NUCLEOTIDE SEQUENCE [LARGE SCALE GENOMIC DNA]</scope>
    <source>
        <strain evidence="3 4">DSM 21634</strain>
    </source>
</reference>
<dbReference type="InterPro" id="IPR005064">
    <property type="entry name" value="BUG"/>
</dbReference>
<accession>A0A368XMU0</accession>
<dbReference type="AlphaFoldDB" id="A0A368XMU0"/>
<dbReference type="PROSITE" id="PS51257">
    <property type="entry name" value="PROKAR_LIPOPROTEIN"/>
    <property type="match status" value="1"/>
</dbReference>
<feature type="chain" id="PRO_5016689102" evidence="2">
    <location>
        <begin position="27"/>
        <end position="326"/>
    </location>
</feature>
<dbReference type="CDD" id="cd13578">
    <property type="entry name" value="PBP2_Bug27"/>
    <property type="match status" value="1"/>
</dbReference>
<comment type="similarity">
    <text evidence="1">Belongs to the UPF0065 (bug) family.</text>
</comment>
<dbReference type="SUPFAM" id="SSF53850">
    <property type="entry name" value="Periplasmic binding protein-like II"/>
    <property type="match status" value="1"/>
</dbReference>
<sequence>MSVSTRRALLLAAGAGACALPFFAIAQAGYPSKPVRMIVPFPPSGSTDIVARTVADKLASALGQSVVVDNRPGATGAIGLDALARSEPDGHTIGLATIGSIAINPVVSKRLSWDPRRDFAPIGFIGATPFALLVRPDLHASSMAKFIALARSQPNGLTYATGGNGGSQHVASVLLEEMAGISMRQIPYKGSGPALVDLMGGQVDMMIEPAVSAAPHIRSGKVRVLALTGAARSPSFPDVPTVAESVRGYEVAAWFALFAPARTPASVVARINGELRKVLSDPQVIERLSSAGVEVSTKSPDQLAAYLAQELDKWKNVVAKANITAD</sequence>
<name>A0A368XMU0_9BURK</name>
<evidence type="ECO:0000256" key="1">
    <source>
        <dbReference type="ARBA" id="ARBA00006987"/>
    </source>
</evidence>
<feature type="signal peptide" evidence="2">
    <location>
        <begin position="1"/>
        <end position="26"/>
    </location>
</feature>
<dbReference type="PROSITE" id="PS51318">
    <property type="entry name" value="TAT"/>
    <property type="match status" value="1"/>
</dbReference>
<evidence type="ECO:0000313" key="3">
    <source>
        <dbReference type="EMBL" id="RCW68496.1"/>
    </source>
</evidence>
<dbReference type="Proteomes" id="UP000252884">
    <property type="component" value="Unassembled WGS sequence"/>
</dbReference>
<dbReference type="InterPro" id="IPR006311">
    <property type="entry name" value="TAT_signal"/>
</dbReference>
<dbReference type="PIRSF" id="PIRSF017082">
    <property type="entry name" value="YflP"/>
    <property type="match status" value="1"/>
</dbReference>
<keyword evidence="2" id="KW-0732">Signal</keyword>
<protein>
    <submittedName>
        <fullName evidence="3">Tripartite-type tricarboxylate transporter receptor subunit TctC</fullName>
    </submittedName>
</protein>
<comment type="caution">
    <text evidence="3">The sequence shown here is derived from an EMBL/GenBank/DDBJ whole genome shotgun (WGS) entry which is preliminary data.</text>
</comment>
<keyword evidence="4" id="KW-1185">Reference proteome</keyword>